<feature type="compositionally biased region" description="Basic residues" evidence="16">
    <location>
        <begin position="76"/>
        <end position="85"/>
    </location>
</feature>
<evidence type="ECO:0000256" key="2">
    <source>
        <dbReference type="ARBA" id="ARBA00010790"/>
    </source>
</evidence>
<comment type="pathway">
    <text evidence="12">Steroid metabolism; cholesterol degradation.</text>
</comment>
<dbReference type="EC" id="1.1.3.6" evidence="13"/>
<protein>
    <recommendedName>
        <fullName evidence="14">Cholesterol oxidase</fullName>
        <ecNumber evidence="13">1.1.3.6</ecNumber>
        <ecNumber evidence="11">5.3.3.1</ecNumber>
    </recommendedName>
    <alternativeName>
        <fullName evidence="15">Cholesterol isomerase</fullName>
    </alternativeName>
</protein>
<dbReference type="GO" id="GO:0008203">
    <property type="term" value="P:cholesterol metabolic process"/>
    <property type="evidence" value="ECO:0007669"/>
    <property type="project" value="UniProtKB-KW"/>
</dbReference>
<gene>
    <name evidence="18" type="ORF">GA0070214_103215</name>
</gene>
<evidence type="ECO:0000256" key="10">
    <source>
        <dbReference type="ARBA" id="ARBA00023235"/>
    </source>
</evidence>
<comment type="similarity">
    <text evidence="2">Belongs to the GMC oxidoreductase family.</text>
</comment>
<evidence type="ECO:0000256" key="12">
    <source>
        <dbReference type="ARBA" id="ARBA00049645"/>
    </source>
</evidence>
<sequence>MQQGSESRNDGLALGLLSVLQAPGGGRGPRSLHFLVTWVRHPVLFAHSLSRRRWSVRTIIGLVMQSLDNFGTGSGKKVRRGKAKLTSRQGHGAPSPTSISAAEQAGRLLGREINGFPGSSVGEIFDIPLAAIFIGGCPIGDSPDTGVIDPYHRLYGHPGISVVDGSVVCANVGVNPALTVTAQAERAMSLWRNKGEADLRPAQGEPYRSIPAGQTDSSRCARGRLRGLPPSVPACTYHPAGGGRRPER</sequence>
<evidence type="ECO:0000256" key="5">
    <source>
        <dbReference type="ARBA" id="ARBA00022827"/>
    </source>
</evidence>
<dbReference type="InterPro" id="IPR007867">
    <property type="entry name" value="GMC_OxRtase_C"/>
</dbReference>
<organism evidence="18 19">
    <name type="scientific">Micromonospora chaiyaphumensis</name>
    <dbReference type="NCBI Taxonomy" id="307119"/>
    <lineage>
        <taxon>Bacteria</taxon>
        <taxon>Bacillati</taxon>
        <taxon>Actinomycetota</taxon>
        <taxon>Actinomycetes</taxon>
        <taxon>Micromonosporales</taxon>
        <taxon>Micromonosporaceae</taxon>
        <taxon>Micromonospora</taxon>
    </lineage>
</organism>
<evidence type="ECO:0000256" key="14">
    <source>
        <dbReference type="ARBA" id="ARBA00049744"/>
    </source>
</evidence>
<evidence type="ECO:0000256" key="9">
    <source>
        <dbReference type="ARBA" id="ARBA00023221"/>
    </source>
</evidence>
<evidence type="ECO:0000313" key="19">
    <source>
        <dbReference type="Proteomes" id="UP000199629"/>
    </source>
</evidence>
<evidence type="ECO:0000256" key="11">
    <source>
        <dbReference type="ARBA" id="ARBA00038856"/>
    </source>
</evidence>
<reference evidence="19" key="1">
    <citation type="submission" date="2016-06" db="EMBL/GenBank/DDBJ databases">
        <authorList>
            <person name="Varghese N."/>
            <person name="Submissions Spin"/>
        </authorList>
    </citation>
    <scope>NUCLEOTIDE SEQUENCE [LARGE SCALE GENOMIC DNA]</scope>
    <source>
        <strain evidence="19">DSM 45246</strain>
    </source>
</reference>
<keyword evidence="6" id="KW-0560">Oxidoreductase</keyword>
<comment type="cofactor">
    <cofactor evidence="1">
        <name>FAD</name>
        <dbReference type="ChEBI" id="CHEBI:57692"/>
    </cofactor>
</comment>
<dbReference type="SUPFAM" id="SSF51905">
    <property type="entry name" value="FAD/NAD(P)-binding domain"/>
    <property type="match status" value="1"/>
</dbReference>
<dbReference type="InterPro" id="IPR036188">
    <property type="entry name" value="FAD/NAD-bd_sf"/>
</dbReference>
<dbReference type="AlphaFoldDB" id="A0A1C4W4V1"/>
<keyword evidence="9" id="KW-0753">Steroid metabolism</keyword>
<dbReference type="InterPro" id="IPR052542">
    <property type="entry name" value="Cholesterol_Oxidase"/>
</dbReference>
<evidence type="ECO:0000256" key="13">
    <source>
        <dbReference type="ARBA" id="ARBA00049723"/>
    </source>
</evidence>
<dbReference type="RefSeq" id="WP_244167641.1">
    <property type="nucleotide sequence ID" value="NZ_FMCS01000003.1"/>
</dbReference>
<keyword evidence="19" id="KW-1185">Reference proteome</keyword>
<feature type="region of interest" description="Disordered" evidence="16">
    <location>
        <begin position="73"/>
        <end position="99"/>
    </location>
</feature>
<evidence type="ECO:0000256" key="6">
    <source>
        <dbReference type="ARBA" id="ARBA00023002"/>
    </source>
</evidence>
<keyword evidence="8" id="KW-1207">Sterol metabolism</keyword>
<evidence type="ECO:0000256" key="1">
    <source>
        <dbReference type="ARBA" id="ARBA00001974"/>
    </source>
</evidence>
<dbReference type="GO" id="GO:0004769">
    <property type="term" value="F:steroid Delta-isomerase activity"/>
    <property type="evidence" value="ECO:0007669"/>
    <property type="project" value="UniProtKB-EC"/>
</dbReference>
<dbReference type="EMBL" id="FMCS01000003">
    <property type="protein sequence ID" value="SCE91215.1"/>
    <property type="molecule type" value="Genomic_DNA"/>
</dbReference>
<accession>A0A1C4W4V1</accession>
<keyword evidence="7" id="KW-0443">Lipid metabolism</keyword>
<feature type="region of interest" description="Disordered" evidence="16">
    <location>
        <begin position="195"/>
        <end position="248"/>
    </location>
</feature>
<name>A0A1C4W4V1_9ACTN</name>
<keyword evidence="10" id="KW-0413">Isomerase</keyword>
<dbReference type="EC" id="5.3.3.1" evidence="11"/>
<evidence type="ECO:0000313" key="18">
    <source>
        <dbReference type="EMBL" id="SCE91215.1"/>
    </source>
</evidence>
<evidence type="ECO:0000256" key="16">
    <source>
        <dbReference type="SAM" id="MobiDB-lite"/>
    </source>
</evidence>
<dbReference type="PANTHER" id="PTHR47470:SF1">
    <property type="entry name" value="FAD-DEPENDENT OXIDOREDUCTASE 2 FAD BINDING DOMAIN-CONTAINING PROTEIN"/>
    <property type="match status" value="1"/>
</dbReference>
<keyword evidence="3" id="KW-0153">Cholesterol metabolism</keyword>
<evidence type="ECO:0000256" key="7">
    <source>
        <dbReference type="ARBA" id="ARBA00023098"/>
    </source>
</evidence>
<evidence type="ECO:0000256" key="15">
    <source>
        <dbReference type="ARBA" id="ARBA00049778"/>
    </source>
</evidence>
<dbReference type="Pfam" id="PF05199">
    <property type="entry name" value="GMC_oxred_C"/>
    <property type="match status" value="1"/>
</dbReference>
<dbReference type="Proteomes" id="UP000199629">
    <property type="component" value="Unassembled WGS sequence"/>
</dbReference>
<evidence type="ECO:0000256" key="8">
    <source>
        <dbReference type="ARBA" id="ARBA00023166"/>
    </source>
</evidence>
<evidence type="ECO:0000256" key="3">
    <source>
        <dbReference type="ARBA" id="ARBA00022548"/>
    </source>
</evidence>
<feature type="domain" description="Glucose-methanol-choline oxidoreductase C-terminal" evidence="17">
    <location>
        <begin position="134"/>
        <end position="184"/>
    </location>
</feature>
<dbReference type="PANTHER" id="PTHR47470">
    <property type="entry name" value="CHOLESTEROL OXIDASE"/>
    <property type="match status" value="1"/>
</dbReference>
<dbReference type="GO" id="GO:0016995">
    <property type="term" value="F:cholesterol oxidase activity"/>
    <property type="evidence" value="ECO:0007669"/>
    <property type="project" value="UniProtKB-EC"/>
</dbReference>
<proteinExistence type="inferred from homology"/>
<evidence type="ECO:0000256" key="4">
    <source>
        <dbReference type="ARBA" id="ARBA00022630"/>
    </source>
</evidence>
<dbReference type="Gene3D" id="3.50.50.60">
    <property type="entry name" value="FAD/NAD(P)-binding domain"/>
    <property type="match status" value="1"/>
</dbReference>
<evidence type="ECO:0000259" key="17">
    <source>
        <dbReference type="Pfam" id="PF05199"/>
    </source>
</evidence>
<keyword evidence="5" id="KW-0274">FAD</keyword>
<keyword evidence="4" id="KW-0285">Flavoprotein</keyword>